<evidence type="ECO:0000313" key="5">
    <source>
        <dbReference type="Proteomes" id="UP001500058"/>
    </source>
</evidence>
<dbReference type="RefSeq" id="WP_344628667.1">
    <property type="nucleotide sequence ID" value="NZ_BAAATJ010000001.1"/>
</dbReference>
<comment type="similarity">
    <text evidence="1">Belongs to the P-Pant transferase superfamily. Gsp/Sfp/HetI/AcpT family.</text>
</comment>
<dbReference type="SUPFAM" id="SSF56214">
    <property type="entry name" value="4'-phosphopantetheinyl transferase"/>
    <property type="match status" value="2"/>
</dbReference>
<evidence type="ECO:0000259" key="3">
    <source>
        <dbReference type="Pfam" id="PF01648"/>
    </source>
</evidence>
<dbReference type="InterPro" id="IPR008278">
    <property type="entry name" value="4-PPantetheinyl_Trfase_dom"/>
</dbReference>
<gene>
    <name evidence="4" type="ORF">GCM10010420_00060</name>
</gene>
<dbReference type="Pfam" id="PF01648">
    <property type="entry name" value="ACPS"/>
    <property type="match status" value="1"/>
</dbReference>
<dbReference type="InterPro" id="IPR050559">
    <property type="entry name" value="P-Pant_transferase_sf"/>
</dbReference>
<keyword evidence="2" id="KW-0808">Transferase</keyword>
<feature type="domain" description="4'-phosphopantetheinyl transferase" evidence="3">
    <location>
        <begin position="140"/>
        <end position="244"/>
    </location>
</feature>
<name>A0ABN3HJW9_9ACTN</name>
<dbReference type="PANTHER" id="PTHR12215:SF10">
    <property type="entry name" value="L-AMINOADIPATE-SEMIALDEHYDE DEHYDROGENASE-PHOSPHOPANTETHEINYL TRANSFERASE"/>
    <property type="match status" value="1"/>
</dbReference>
<comment type="caution">
    <text evidence="4">The sequence shown here is derived from an EMBL/GenBank/DDBJ whole genome shotgun (WGS) entry which is preliminary data.</text>
</comment>
<accession>A0ABN3HJW9</accession>
<sequence length="282" mass="30191">MADFTEVEAPGTVPAPVAVPGPAGPWERVRGELSRTGTVVVAGRLPDWRFLGGEAELPPLLGRDWRRYQVLSHPLTRERFAASRILLRHVVAAVIDTAADQVDLAYQPGGRPYVRGCDQIDVSLSHTEEMVVVGVTRKGRIGVDVELVDRRMAGTGSESQAYTPYELARLDADGADARNDTLVRLWTLKEAYSKALGQGLRFRFTEFGFALDAGRARLVRPDGTPVDGTGWAFGTHGVDGRYVVSAAVYDAGFGDTADLSVRTTLDTGLLDALLGTAGGGPG</sequence>
<evidence type="ECO:0000256" key="2">
    <source>
        <dbReference type="ARBA" id="ARBA00022679"/>
    </source>
</evidence>
<dbReference type="Gene3D" id="3.90.470.20">
    <property type="entry name" value="4'-phosphopantetheinyl transferase domain"/>
    <property type="match status" value="2"/>
</dbReference>
<proteinExistence type="inferred from homology"/>
<protein>
    <recommendedName>
        <fullName evidence="3">4'-phosphopantetheinyl transferase domain-containing protein</fullName>
    </recommendedName>
</protein>
<dbReference type="EMBL" id="BAAATJ010000001">
    <property type="protein sequence ID" value="GAA2382229.1"/>
    <property type="molecule type" value="Genomic_DNA"/>
</dbReference>
<keyword evidence="5" id="KW-1185">Reference proteome</keyword>
<evidence type="ECO:0000256" key="1">
    <source>
        <dbReference type="ARBA" id="ARBA00010990"/>
    </source>
</evidence>
<dbReference type="InterPro" id="IPR037143">
    <property type="entry name" value="4-PPantetheinyl_Trfase_dom_sf"/>
</dbReference>
<organism evidence="4 5">
    <name type="scientific">Streptomyces glaucosporus</name>
    <dbReference type="NCBI Taxonomy" id="284044"/>
    <lineage>
        <taxon>Bacteria</taxon>
        <taxon>Bacillati</taxon>
        <taxon>Actinomycetota</taxon>
        <taxon>Actinomycetes</taxon>
        <taxon>Kitasatosporales</taxon>
        <taxon>Streptomycetaceae</taxon>
        <taxon>Streptomyces</taxon>
    </lineage>
</organism>
<reference evidence="4 5" key="1">
    <citation type="journal article" date="2019" name="Int. J. Syst. Evol. Microbiol.">
        <title>The Global Catalogue of Microorganisms (GCM) 10K type strain sequencing project: providing services to taxonomists for standard genome sequencing and annotation.</title>
        <authorList>
            <consortium name="The Broad Institute Genomics Platform"/>
            <consortium name="The Broad Institute Genome Sequencing Center for Infectious Disease"/>
            <person name="Wu L."/>
            <person name="Ma J."/>
        </authorList>
    </citation>
    <scope>NUCLEOTIDE SEQUENCE [LARGE SCALE GENOMIC DNA]</scope>
    <source>
        <strain evidence="4 5">JCM 6921</strain>
    </source>
</reference>
<evidence type="ECO:0000313" key="4">
    <source>
        <dbReference type="EMBL" id="GAA2382229.1"/>
    </source>
</evidence>
<dbReference type="Proteomes" id="UP001500058">
    <property type="component" value="Unassembled WGS sequence"/>
</dbReference>
<dbReference type="PANTHER" id="PTHR12215">
    <property type="entry name" value="PHOSPHOPANTETHEINE TRANSFERASE"/>
    <property type="match status" value="1"/>
</dbReference>